<dbReference type="EMBL" id="OU963862">
    <property type="protein sequence ID" value="CAH0381984.1"/>
    <property type="molecule type" value="Genomic_DNA"/>
</dbReference>
<reference evidence="1" key="1">
    <citation type="submission" date="2021-12" db="EMBL/GenBank/DDBJ databases">
        <authorList>
            <person name="King R."/>
        </authorList>
    </citation>
    <scope>NUCLEOTIDE SEQUENCE</scope>
</reference>
<evidence type="ECO:0000313" key="2">
    <source>
        <dbReference type="Proteomes" id="UP001152759"/>
    </source>
</evidence>
<dbReference type="Proteomes" id="UP001152759">
    <property type="component" value="Chromosome 1"/>
</dbReference>
<proteinExistence type="predicted"/>
<dbReference type="AlphaFoldDB" id="A0A9P0A184"/>
<name>A0A9P0A184_BEMTA</name>
<gene>
    <name evidence="1" type="ORF">BEMITA_LOCUS1580</name>
</gene>
<keyword evidence="2" id="KW-1185">Reference proteome</keyword>
<accession>A0A9P0A184</accession>
<organism evidence="1 2">
    <name type="scientific">Bemisia tabaci</name>
    <name type="common">Sweetpotato whitefly</name>
    <name type="synonym">Aleurodes tabaci</name>
    <dbReference type="NCBI Taxonomy" id="7038"/>
    <lineage>
        <taxon>Eukaryota</taxon>
        <taxon>Metazoa</taxon>
        <taxon>Ecdysozoa</taxon>
        <taxon>Arthropoda</taxon>
        <taxon>Hexapoda</taxon>
        <taxon>Insecta</taxon>
        <taxon>Pterygota</taxon>
        <taxon>Neoptera</taxon>
        <taxon>Paraneoptera</taxon>
        <taxon>Hemiptera</taxon>
        <taxon>Sternorrhyncha</taxon>
        <taxon>Aleyrodoidea</taxon>
        <taxon>Aleyrodidae</taxon>
        <taxon>Aleyrodinae</taxon>
        <taxon>Bemisia</taxon>
    </lineage>
</organism>
<protein>
    <submittedName>
        <fullName evidence="1">Uncharacterized protein</fullName>
    </submittedName>
</protein>
<sequence>MRSRKLKNVVGLQCSTLEQKEEIWESKALHWRHIKHVRQDHISKKMSYQFLQSGQVFPETDSFILTIQDQVIATKNYQKFIIKDGSVKDD</sequence>
<evidence type="ECO:0000313" key="1">
    <source>
        <dbReference type="EMBL" id="CAH0381984.1"/>
    </source>
</evidence>